<dbReference type="Gene3D" id="3.90.1300.10">
    <property type="entry name" value="Amidase signature (AS) domain"/>
    <property type="match status" value="1"/>
</dbReference>
<reference evidence="2 3" key="1">
    <citation type="submission" date="2019-04" db="EMBL/GenBank/DDBJ databases">
        <title>Natronospirillum operosus gen. nov., sp. nov., a haloalkaliphilic satellite isolated from decaying biomass of laboratory culture of cyanobacterium Geitlerinema sp. and proposal of Natronospirillaceae fam. nov. and Saccharospirillaceae fam. nov.</title>
        <authorList>
            <person name="Kevbrin V."/>
            <person name="Boltyanskaya Y."/>
            <person name="Koziaeva V."/>
            <person name="Grouzdev D.S."/>
            <person name="Park M."/>
            <person name="Cho J."/>
        </authorList>
    </citation>
    <scope>NUCLEOTIDE SEQUENCE [LARGE SCALE GENOMIC DNA]</scope>
    <source>
        <strain evidence="2 3">G-116</strain>
    </source>
</reference>
<evidence type="ECO:0000259" key="1">
    <source>
        <dbReference type="Pfam" id="PF01425"/>
    </source>
</evidence>
<sequence>MTLDSGFLDFDPTEVLPTGTGPLDGLTFAVKDVIDVAGHVTGLGNPTWRQTHGPAPAHAQAVSTLLAAGARLIGRTHTDELAYSLAGQNAHYGTPPNPALPGAIPGGSSSGSASVVAAKRVDFALGTDTGGSIRIPASYCGLYGLRPTHGVTPMQGVANLAPSFDTLGWFARAPDLLRSVGQLLLPSTPAPTLRRVRLLSEALDLVSPELAQDTRQACAETGLATQPPAMLGDLTPFFEAFRPLQAHEAWQCFGAWIEAHQPEFGPGVRERFAMAATIDPATAERARQAGLALRRQVLDILGDDGVLCLPTAAGAAPRADASPEEVERVRSRTLRLTAVAGVAGCPQVTLPWLRDARGPVGFSLIGPPGSDLALLELTVNIAS</sequence>
<dbReference type="RefSeq" id="WP_135484021.1">
    <property type="nucleotide sequence ID" value="NZ_SRMF01000006.1"/>
</dbReference>
<feature type="domain" description="Amidase" evidence="1">
    <location>
        <begin position="270"/>
        <end position="375"/>
    </location>
</feature>
<evidence type="ECO:0000313" key="2">
    <source>
        <dbReference type="EMBL" id="TGG92092.1"/>
    </source>
</evidence>
<dbReference type="OrthoDB" id="9811471at2"/>
<dbReference type="EC" id="3.5.1.4" evidence="2"/>
<accession>A0A4Z0WBN8</accession>
<dbReference type="SUPFAM" id="SSF75304">
    <property type="entry name" value="Amidase signature (AS) enzymes"/>
    <property type="match status" value="1"/>
</dbReference>
<dbReference type="Proteomes" id="UP000297475">
    <property type="component" value="Unassembled WGS sequence"/>
</dbReference>
<dbReference type="InterPro" id="IPR036928">
    <property type="entry name" value="AS_sf"/>
</dbReference>
<feature type="domain" description="Amidase" evidence="1">
    <location>
        <begin position="20"/>
        <end position="172"/>
    </location>
</feature>
<gene>
    <name evidence="2" type="ORF">E4656_14535</name>
</gene>
<dbReference type="PANTHER" id="PTHR46310:SF7">
    <property type="entry name" value="AMIDASE 1"/>
    <property type="match status" value="1"/>
</dbReference>
<evidence type="ECO:0000313" key="3">
    <source>
        <dbReference type="Proteomes" id="UP000297475"/>
    </source>
</evidence>
<dbReference type="NCBIfam" id="NF006169">
    <property type="entry name" value="PRK08310.1"/>
    <property type="match status" value="1"/>
</dbReference>
<organism evidence="2 3">
    <name type="scientific">Natronospirillum operosum</name>
    <dbReference type="NCBI Taxonomy" id="2759953"/>
    <lineage>
        <taxon>Bacteria</taxon>
        <taxon>Pseudomonadati</taxon>
        <taxon>Pseudomonadota</taxon>
        <taxon>Gammaproteobacteria</taxon>
        <taxon>Oceanospirillales</taxon>
        <taxon>Natronospirillaceae</taxon>
        <taxon>Natronospirillum</taxon>
    </lineage>
</organism>
<name>A0A4Z0WBN8_9GAMM</name>
<protein>
    <submittedName>
        <fullName evidence="2">Amidase</fullName>
        <ecNumber evidence="2">3.5.1.4</ecNumber>
    </submittedName>
</protein>
<dbReference type="InterPro" id="IPR023631">
    <property type="entry name" value="Amidase_dom"/>
</dbReference>
<dbReference type="PANTHER" id="PTHR46310">
    <property type="entry name" value="AMIDASE 1"/>
    <property type="match status" value="1"/>
</dbReference>
<keyword evidence="3" id="KW-1185">Reference proteome</keyword>
<dbReference type="PROSITE" id="PS00571">
    <property type="entry name" value="AMIDASES"/>
    <property type="match status" value="1"/>
</dbReference>
<dbReference type="GO" id="GO:0004040">
    <property type="term" value="F:amidase activity"/>
    <property type="evidence" value="ECO:0007669"/>
    <property type="project" value="UniProtKB-EC"/>
</dbReference>
<dbReference type="InterPro" id="IPR020556">
    <property type="entry name" value="Amidase_CS"/>
</dbReference>
<keyword evidence="2" id="KW-0378">Hydrolase</keyword>
<dbReference type="EMBL" id="SRMF01000006">
    <property type="protein sequence ID" value="TGG92092.1"/>
    <property type="molecule type" value="Genomic_DNA"/>
</dbReference>
<comment type="caution">
    <text evidence="2">The sequence shown here is derived from an EMBL/GenBank/DDBJ whole genome shotgun (WGS) entry which is preliminary data.</text>
</comment>
<dbReference type="Pfam" id="PF01425">
    <property type="entry name" value="Amidase"/>
    <property type="match status" value="2"/>
</dbReference>
<proteinExistence type="predicted"/>
<dbReference type="AlphaFoldDB" id="A0A4Z0WBN8"/>